<keyword evidence="1" id="KW-0812">Transmembrane</keyword>
<gene>
    <name evidence="2" type="ORF">Asera_19180</name>
</gene>
<evidence type="ECO:0000313" key="2">
    <source>
        <dbReference type="EMBL" id="BCJ27810.1"/>
    </source>
</evidence>
<evidence type="ECO:0008006" key="4">
    <source>
        <dbReference type="Google" id="ProtNLM"/>
    </source>
</evidence>
<proteinExistence type="predicted"/>
<dbReference type="Proteomes" id="UP000680750">
    <property type="component" value="Chromosome"/>
</dbReference>
<dbReference type="InterPro" id="IPR025323">
    <property type="entry name" value="DUF4229"/>
</dbReference>
<keyword evidence="1" id="KW-1133">Transmembrane helix</keyword>
<name>A0A810KX51_9ACTN</name>
<dbReference type="KEGG" id="aser:Asera_19180"/>
<evidence type="ECO:0000313" key="3">
    <source>
        <dbReference type="Proteomes" id="UP000680750"/>
    </source>
</evidence>
<dbReference type="AlphaFoldDB" id="A0A810KX51"/>
<dbReference type="RefSeq" id="WP_030446587.1">
    <property type="nucleotide sequence ID" value="NZ_AP023354.1"/>
</dbReference>
<accession>A0A810KX51</accession>
<dbReference type="OrthoDB" id="5195268at2"/>
<evidence type="ECO:0000256" key="1">
    <source>
        <dbReference type="SAM" id="Phobius"/>
    </source>
</evidence>
<protein>
    <recommendedName>
        <fullName evidence="4">DUF4229 domain-containing protein</fullName>
    </recommendedName>
</protein>
<feature type="transmembrane region" description="Helical" evidence="1">
    <location>
        <begin position="29"/>
        <end position="48"/>
    </location>
</feature>
<dbReference type="EMBL" id="AP023354">
    <property type="protein sequence ID" value="BCJ27810.1"/>
    <property type="molecule type" value="Genomic_DNA"/>
</dbReference>
<keyword evidence="3" id="KW-1185">Reference proteome</keyword>
<dbReference type="Pfam" id="PF14012">
    <property type="entry name" value="DUF4229"/>
    <property type="match status" value="1"/>
</dbReference>
<reference evidence="2" key="1">
    <citation type="submission" date="2020-08" db="EMBL/GenBank/DDBJ databases">
        <title>Whole genome shotgun sequence of Actinocatenispora sera NBRC 101916.</title>
        <authorList>
            <person name="Komaki H."/>
            <person name="Tamura T."/>
        </authorList>
    </citation>
    <scope>NUCLEOTIDE SEQUENCE</scope>
    <source>
        <strain evidence="2">NBRC 101916</strain>
    </source>
</reference>
<keyword evidence="1" id="KW-0472">Membrane</keyword>
<organism evidence="2 3">
    <name type="scientific">Actinocatenispora sera</name>
    <dbReference type="NCBI Taxonomy" id="390989"/>
    <lineage>
        <taxon>Bacteria</taxon>
        <taxon>Bacillati</taxon>
        <taxon>Actinomycetota</taxon>
        <taxon>Actinomycetes</taxon>
        <taxon>Micromonosporales</taxon>
        <taxon>Micromonosporaceae</taxon>
        <taxon>Actinocatenispora</taxon>
    </lineage>
</organism>
<sequence length="86" mass="9776">MSPAVKYTLGRIGLFVVIGAVVYPFGLNLFVTLMIALVVSMPLSYFALRKWREQMAERIDGSVQRRKEEKQRLRAALSGDDENDDK</sequence>
<feature type="transmembrane region" description="Helical" evidence="1">
    <location>
        <begin position="7"/>
        <end position="23"/>
    </location>
</feature>